<comment type="caution">
    <text evidence="1">The sequence shown here is derived from an EMBL/GenBank/DDBJ whole genome shotgun (WGS) entry which is preliminary data.</text>
</comment>
<dbReference type="EMBL" id="QTKU01000003">
    <property type="protein sequence ID" value="MBS8261298.1"/>
    <property type="molecule type" value="Genomic_DNA"/>
</dbReference>
<accession>A0A944CED9</accession>
<protein>
    <submittedName>
        <fullName evidence="1">Uncharacterized protein</fullName>
    </submittedName>
</protein>
<proteinExistence type="predicted"/>
<gene>
    <name evidence="1" type="ORF">DYI23_13825</name>
</gene>
<dbReference type="Proteomes" id="UP000705379">
    <property type="component" value="Unassembled WGS sequence"/>
</dbReference>
<organism evidence="1 2">
    <name type="scientific">Roseibium polysiphoniae</name>
    <dbReference type="NCBI Taxonomy" id="2571221"/>
    <lineage>
        <taxon>Bacteria</taxon>
        <taxon>Pseudomonadati</taxon>
        <taxon>Pseudomonadota</taxon>
        <taxon>Alphaproteobacteria</taxon>
        <taxon>Hyphomicrobiales</taxon>
        <taxon>Stappiaceae</taxon>
        <taxon>Roseibium</taxon>
    </lineage>
</organism>
<sequence>MLLDLLKSGNRIVHIIKTVSVTFWLCLLGVTAQAQEQEPLTAFENFVVSGDLKSAHFYLENQLLKPELIETSRLFVEAVIQSNMKGTRSNAPFSVSRLPSVELLYNYLGAIRPIDLNGVQRCNYYSGRLRNDHVCSLATFLFSIGATPQMFEFFQSRGMTTTSFSKDTLPPVVVFVSDLGVAYGMNELTWFSQNGLPLGPETYSRVQLTAWNGLVSKHRFTRLPDDKPETSEFNFIDLLTLSIANTGYHGRELNNHRDFLCRYITHVAAQLPPTFDHFSYLLKNIKEFRGSMIGKSSHPQQWGIVDRAVFPHSCRVLIEAMGRSSLQLDTMISEFSAVSDLKTAQWLVSLKQSKGGSNAQSN</sequence>
<evidence type="ECO:0000313" key="1">
    <source>
        <dbReference type="EMBL" id="MBS8261298.1"/>
    </source>
</evidence>
<dbReference type="AlphaFoldDB" id="A0A944CED9"/>
<dbReference type="RefSeq" id="WP_213216714.1">
    <property type="nucleotide sequence ID" value="NZ_QTKU01000003.1"/>
</dbReference>
<name>A0A944CED9_9HYPH</name>
<evidence type="ECO:0000313" key="2">
    <source>
        <dbReference type="Proteomes" id="UP000705379"/>
    </source>
</evidence>
<reference evidence="1" key="2">
    <citation type="journal article" date="2021" name="Microorganisms">
        <title>Bacterial Dimethylsulfoniopropionate Biosynthesis in the East China Sea.</title>
        <authorList>
            <person name="Liu J."/>
            <person name="Zhang Y."/>
            <person name="Liu J."/>
            <person name="Zhong H."/>
            <person name="Williams B.T."/>
            <person name="Zheng Y."/>
            <person name="Curson A.R.J."/>
            <person name="Sun C."/>
            <person name="Sun H."/>
            <person name="Song D."/>
            <person name="Wagner Mackenzie B."/>
            <person name="Bermejo Martinez A."/>
            <person name="Todd J.D."/>
            <person name="Zhang X.H."/>
        </authorList>
    </citation>
    <scope>NUCLEOTIDE SEQUENCE</scope>
    <source>
        <strain evidence="1">AESS21</strain>
    </source>
</reference>
<reference evidence="1" key="1">
    <citation type="submission" date="2018-08" db="EMBL/GenBank/DDBJ databases">
        <authorList>
            <person name="Jin W."/>
            <person name="Wang H."/>
            <person name="Yang Y."/>
            <person name="Li M."/>
            <person name="Liu J."/>
        </authorList>
    </citation>
    <scope>NUCLEOTIDE SEQUENCE</scope>
    <source>
        <strain evidence="1">AESS21</strain>
    </source>
</reference>